<dbReference type="Gene3D" id="1.10.1220.160">
    <property type="entry name" value="DNA sulphur modification protein DndE"/>
    <property type="match status" value="1"/>
</dbReference>
<dbReference type="InterPro" id="IPR014969">
    <property type="entry name" value="DNA_S_DndE"/>
</dbReference>
<gene>
    <name evidence="1" type="ORF">SPTER_32220</name>
</gene>
<dbReference type="KEGG" id="sted:SPTER_32220"/>
<dbReference type="REBASE" id="345435">
    <property type="entry name" value="M.Ste4440DndEP"/>
</dbReference>
<accession>A0A517DWS3</accession>
<name>A0A517DWS3_9FIRM</name>
<dbReference type="EMBL" id="CP036259">
    <property type="protein sequence ID" value="QDR81808.1"/>
    <property type="molecule type" value="Genomic_DNA"/>
</dbReference>
<dbReference type="InterPro" id="IPR038472">
    <property type="entry name" value="DndE_sf"/>
</dbReference>
<keyword evidence="2" id="KW-1185">Reference proteome</keyword>
<dbReference type="OrthoDB" id="512647at2"/>
<proteinExistence type="predicted"/>
<dbReference type="RefSeq" id="WP_144351260.1">
    <property type="nucleotide sequence ID" value="NZ_CP036259.1"/>
</dbReference>
<evidence type="ECO:0000313" key="1">
    <source>
        <dbReference type="EMBL" id="QDR81808.1"/>
    </source>
</evidence>
<reference evidence="1 2" key="1">
    <citation type="submission" date="2019-02" db="EMBL/GenBank/DDBJ databases">
        <title>Closed genome of Sporomusa termitida DSM 4440.</title>
        <authorList>
            <person name="Poehlein A."/>
            <person name="Daniel R."/>
        </authorList>
    </citation>
    <scope>NUCLEOTIDE SEQUENCE [LARGE SCALE GENOMIC DNA]</scope>
    <source>
        <strain evidence="1 2">DSM 4440</strain>
    </source>
</reference>
<organism evidence="1 2">
    <name type="scientific">Sporomusa termitida</name>
    <dbReference type="NCBI Taxonomy" id="2377"/>
    <lineage>
        <taxon>Bacteria</taxon>
        <taxon>Bacillati</taxon>
        <taxon>Bacillota</taxon>
        <taxon>Negativicutes</taxon>
        <taxon>Selenomonadales</taxon>
        <taxon>Sporomusaceae</taxon>
        <taxon>Sporomusa</taxon>
    </lineage>
</organism>
<dbReference type="AlphaFoldDB" id="A0A517DWS3"/>
<evidence type="ECO:0000313" key="2">
    <source>
        <dbReference type="Proteomes" id="UP000320776"/>
    </source>
</evidence>
<dbReference type="Proteomes" id="UP000320776">
    <property type="component" value="Chromosome"/>
</dbReference>
<dbReference type="Pfam" id="PF08870">
    <property type="entry name" value="DndE"/>
    <property type="match status" value="1"/>
</dbReference>
<protein>
    <submittedName>
        <fullName evidence="1">DNA sulfur modification protein DndE</fullName>
    </submittedName>
</protein>
<sequence>MIFRLRTSQKTMTIFTELQKKTNLKPFALSKIAIALSLKEDQDSLRFDTDTNGLDLNKQTITGKYDNLYKCLMEQHCGYHLTEEDYFPKYVKAHLDRGAVILHNEFRYAKDLISYLAGLEGAAI</sequence>